<evidence type="ECO:0000313" key="3">
    <source>
        <dbReference type="EMBL" id="VUD69820.1"/>
    </source>
</evidence>
<dbReference type="InterPro" id="IPR014710">
    <property type="entry name" value="RmlC-like_jellyroll"/>
</dbReference>
<dbReference type="PANTHER" id="PTHR46797:SF2">
    <property type="entry name" value="TRANSCRIPTIONAL REGULATOR"/>
    <property type="match status" value="1"/>
</dbReference>
<dbReference type="InterPro" id="IPR010982">
    <property type="entry name" value="Lambda_DNA-bd_dom_sf"/>
</dbReference>
<evidence type="ECO:0000313" key="4">
    <source>
        <dbReference type="Proteomes" id="UP000410984"/>
    </source>
</evidence>
<dbReference type="InterPro" id="IPR011051">
    <property type="entry name" value="RmlC_Cupin_sf"/>
</dbReference>
<dbReference type="PANTHER" id="PTHR46797">
    <property type="entry name" value="HTH-TYPE TRANSCRIPTIONAL REGULATOR"/>
    <property type="match status" value="1"/>
</dbReference>
<protein>
    <submittedName>
        <fullName evidence="3">HTH-type transcriptional regulator PuuR</fullName>
    </submittedName>
</protein>
<sequence length="210" mass="22854">MKRDTPQLERPPEEPLAATAAEIAESTAATLAAIGLRIREARNARSMTLQALAAASGLSTSMLSLVERGRASPSIGSLVVIASALGITMSELVASEPTSEEKLVVRASEPPAIETAQHVIRRLMRDDRARGVTVAVNEYQPHTGSNDRPVTHAGFEYGYVLEGRLTVEVDGAVYILNPGDMISYLSQRPHRIWNHGSTLVRTLWFNIDRQ</sequence>
<dbReference type="InterPro" id="IPR001387">
    <property type="entry name" value="Cro/C1-type_HTH"/>
</dbReference>
<dbReference type="GO" id="GO:0003700">
    <property type="term" value="F:DNA-binding transcription factor activity"/>
    <property type="evidence" value="ECO:0007669"/>
    <property type="project" value="TreeGrafter"/>
</dbReference>
<gene>
    <name evidence="3" type="primary">puuR</name>
    <name evidence="3" type="ORF">MET9862_00379</name>
</gene>
<dbReference type="Proteomes" id="UP000410984">
    <property type="component" value="Unassembled WGS sequence"/>
</dbReference>
<dbReference type="CDD" id="cd02209">
    <property type="entry name" value="cupin_XRE_C"/>
    <property type="match status" value="1"/>
</dbReference>
<dbReference type="AlphaFoldDB" id="A0A509E6N8"/>
<evidence type="ECO:0000256" key="1">
    <source>
        <dbReference type="ARBA" id="ARBA00023125"/>
    </source>
</evidence>
<dbReference type="Pfam" id="PF07883">
    <property type="entry name" value="Cupin_2"/>
    <property type="match status" value="1"/>
</dbReference>
<dbReference type="RefSeq" id="WP_185156717.1">
    <property type="nucleotide sequence ID" value="NZ_CABFPH010000003.1"/>
</dbReference>
<dbReference type="SUPFAM" id="SSF51182">
    <property type="entry name" value="RmlC-like cupins"/>
    <property type="match status" value="1"/>
</dbReference>
<proteinExistence type="predicted"/>
<dbReference type="InterPro" id="IPR050807">
    <property type="entry name" value="TransReg_Diox_bact_type"/>
</dbReference>
<accession>A0A509E6N8</accession>
<dbReference type="Gene3D" id="2.60.120.10">
    <property type="entry name" value="Jelly Rolls"/>
    <property type="match status" value="1"/>
</dbReference>
<dbReference type="SUPFAM" id="SSF47413">
    <property type="entry name" value="lambda repressor-like DNA-binding domains"/>
    <property type="match status" value="1"/>
</dbReference>
<dbReference type="CDD" id="cd00093">
    <property type="entry name" value="HTH_XRE"/>
    <property type="match status" value="1"/>
</dbReference>
<dbReference type="EMBL" id="CABFPH010000003">
    <property type="protein sequence ID" value="VUD69820.1"/>
    <property type="molecule type" value="Genomic_DNA"/>
</dbReference>
<dbReference type="Gene3D" id="1.10.260.40">
    <property type="entry name" value="lambda repressor-like DNA-binding domains"/>
    <property type="match status" value="1"/>
</dbReference>
<dbReference type="GO" id="GO:0005829">
    <property type="term" value="C:cytosol"/>
    <property type="evidence" value="ECO:0007669"/>
    <property type="project" value="TreeGrafter"/>
</dbReference>
<reference evidence="3 4" key="1">
    <citation type="submission" date="2019-06" db="EMBL/GenBank/DDBJ databases">
        <authorList>
            <person name="Rodrigo-Torres L."/>
            <person name="Arahal R. D."/>
            <person name="Lucena T."/>
        </authorList>
    </citation>
    <scope>NUCLEOTIDE SEQUENCE [LARGE SCALE GENOMIC DNA]</scope>
    <source>
        <strain evidence="3 4">SB0023/3</strain>
    </source>
</reference>
<dbReference type="SMART" id="SM00530">
    <property type="entry name" value="HTH_XRE"/>
    <property type="match status" value="1"/>
</dbReference>
<dbReference type="Pfam" id="PF01381">
    <property type="entry name" value="HTH_3"/>
    <property type="match status" value="1"/>
</dbReference>
<dbReference type="InterPro" id="IPR013096">
    <property type="entry name" value="Cupin_2"/>
</dbReference>
<keyword evidence="4" id="KW-1185">Reference proteome</keyword>
<evidence type="ECO:0000259" key="2">
    <source>
        <dbReference type="PROSITE" id="PS50943"/>
    </source>
</evidence>
<dbReference type="PROSITE" id="PS50943">
    <property type="entry name" value="HTH_CROC1"/>
    <property type="match status" value="1"/>
</dbReference>
<name>A0A509E6N8_9HYPH</name>
<feature type="domain" description="HTH cro/C1-type" evidence="2">
    <location>
        <begin position="38"/>
        <end position="92"/>
    </location>
</feature>
<dbReference type="GO" id="GO:0003677">
    <property type="term" value="F:DNA binding"/>
    <property type="evidence" value="ECO:0007669"/>
    <property type="project" value="UniProtKB-KW"/>
</dbReference>
<organism evidence="3 4">
    <name type="scientific">Methylobacterium symbioticum</name>
    <dbReference type="NCBI Taxonomy" id="2584084"/>
    <lineage>
        <taxon>Bacteria</taxon>
        <taxon>Pseudomonadati</taxon>
        <taxon>Pseudomonadota</taxon>
        <taxon>Alphaproteobacteria</taxon>
        <taxon>Hyphomicrobiales</taxon>
        <taxon>Methylobacteriaceae</taxon>
        <taxon>Methylobacterium</taxon>
    </lineage>
</organism>
<keyword evidence="1" id="KW-0238">DNA-binding</keyword>